<evidence type="ECO:0000313" key="2">
    <source>
        <dbReference type="Proteomes" id="UP000364291"/>
    </source>
</evidence>
<dbReference type="AlphaFoldDB" id="A0A5E5PCH1"/>
<accession>A0A5E5PCH1</accession>
<protein>
    <submittedName>
        <fullName evidence="1">Uncharacterized protein</fullName>
    </submittedName>
</protein>
<dbReference type="EMBL" id="CABPSX010000015">
    <property type="protein sequence ID" value="VVG74044.1"/>
    <property type="molecule type" value="Genomic_DNA"/>
</dbReference>
<gene>
    <name evidence="1" type="ORF">PAP18089_05056</name>
</gene>
<reference evidence="1 2" key="1">
    <citation type="submission" date="2019-08" db="EMBL/GenBank/DDBJ databases">
        <authorList>
            <person name="Peeters C."/>
        </authorList>
    </citation>
    <scope>NUCLEOTIDE SEQUENCE [LARGE SCALE GENOMIC DNA]</scope>
    <source>
        <strain evidence="1 2">LMG 18089</strain>
    </source>
</reference>
<name>A0A5E5PCH1_9BURK</name>
<dbReference type="Proteomes" id="UP000364291">
    <property type="component" value="Unassembled WGS sequence"/>
</dbReference>
<organism evidence="1 2">
    <name type="scientific">Pandoraea apista</name>
    <dbReference type="NCBI Taxonomy" id="93218"/>
    <lineage>
        <taxon>Bacteria</taxon>
        <taxon>Pseudomonadati</taxon>
        <taxon>Pseudomonadota</taxon>
        <taxon>Betaproteobacteria</taxon>
        <taxon>Burkholderiales</taxon>
        <taxon>Burkholderiaceae</taxon>
        <taxon>Pandoraea</taxon>
    </lineage>
</organism>
<evidence type="ECO:0000313" key="1">
    <source>
        <dbReference type="EMBL" id="VVG74044.1"/>
    </source>
</evidence>
<proteinExistence type="predicted"/>
<sequence length="34" mass="3656">MPFVHTLAASDDARCRVIDTASLPALGWAPTLMQ</sequence>